<accession>A0A7G1IGN6</accession>
<organism evidence="1 2">
    <name type="scientific">Mycobacterium kansasii</name>
    <dbReference type="NCBI Taxonomy" id="1768"/>
    <lineage>
        <taxon>Bacteria</taxon>
        <taxon>Bacillati</taxon>
        <taxon>Actinomycetota</taxon>
        <taxon>Actinomycetes</taxon>
        <taxon>Mycobacteriales</taxon>
        <taxon>Mycobacteriaceae</taxon>
        <taxon>Mycobacterium</taxon>
    </lineage>
</organism>
<keyword evidence="2" id="KW-1185">Reference proteome</keyword>
<dbReference type="EMBL" id="AP023343">
    <property type="protein sequence ID" value="BCI89333.1"/>
    <property type="molecule type" value="Genomic_DNA"/>
</dbReference>
<dbReference type="Proteomes" id="UP000516380">
    <property type="component" value="Chromosome"/>
</dbReference>
<protein>
    <submittedName>
        <fullName evidence="1">Uncharacterized protein</fullName>
    </submittedName>
</protein>
<proteinExistence type="predicted"/>
<evidence type="ECO:0000313" key="2">
    <source>
        <dbReference type="Proteomes" id="UP000516380"/>
    </source>
</evidence>
<reference evidence="1 2" key="1">
    <citation type="submission" date="2020-07" db="EMBL/GenBank/DDBJ databases">
        <title>Mycobacterium kansasii (former subtype) with zoonotic potential isolated from diseased indoor pet cat, Japan.</title>
        <authorList>
            <person name="Fukano H."/>
            <person name="Terazono T."/>
            <person name="Hoshino Y."/>
        </authorList>
    </citation>
    <scope>NUCLEOTIDE SEQUENCE [LARGE SCALE GENOMIC DNA]</scope>
    <source>
        <strain evidence="1 2">Kuro-I</strain>
    </source>
</reference>
<sequence>MPVGVVAIAAAGVGLPDLYQLARHRSAASVEDPAGHDAALPDRFAGMTCRQVGIERPDIPLAEARGPALDLLGVDGQQGAFGMAQHTAAIRRIVEAGLGLCPAGALVFGCDGVDFRRDVGLGRDALRCGIHEA</sequence>
<dbReference type="AlphaFoldDB" id="A0A7G1IGN6"/>
<evidence type="ECO:0000313" key="1">
    <source>
        <dbReference type="EMBL" id="BCI89333.1"/>
    </source>
</evidence>
<gene>
    <name evidence="1" type="ORF">NIIDMKKI_45390</name>
</gene>
<name>A0A7G1IGN6_MYCKA</name>